<keyword evidence="2" id="KW-0238">DNA-binding</keyword>
<evidence type="ECO:0000313" key="5">
    <source>
        <dbReference type="EMBL" id="CUP23482.1"/>
    </source>
</evidence>
<evidence type="ECO:0000256" key="2">
    <source>
        <dbReference type="ARBA" id="ARBA00023125"/>
    </source>
</evidence>
<gene>
    <name evidence="5" type="primary">czrA</name>
    <name evidence="5" type="ORF">ERS852407_05370</name>
</gene>
<keyword evidence="1" id="KW-0805">Transcription regulation</keyword>
<dbReference type="Gene3D" id="1.10.10.10">
    <property type="entry name" value="Winged helix-like DNA-binding domain superfamily/Winged helix DNA-binding domain"/>
    <property type="match status" value="1"/>
</dbReference>
<dbReference type="Pfam" id="PF01022">
    <property type="entry name" value="HTH_5"/>
    <property type="match status" value="1"/>
</dbReference>
<dbReference type="InterPro" id="IPR011991">
    <property type="entry name" value="ArsR-like_HTH"/>
</dbReference>
<dbReference type="AlphaFoldDB" id="A0A174LH07"/>
<evidence type="ECO:0000313" key="6">
    <source>
        <dbReference type="Proteomes" id="UP000095651"/>
    </source>
</evidence>
<dbReference type="NCBIfam" id="NF033788">
    <property type="entry name" value="HTH_metalloreg"/>
    <property type="match status" value="1"/>
</dbReference>
<evidence type="ECO:0000256" key="3">
    <source>
        <dbReference type="ARBA" id="ARBA00023163"/>
    </source>
</evidence>
<dbReference type="PROSITE" id="PS50987">
    <property type="entry name" value="HTH_ARSR_2"/>
    <property type="match status" value="1"/>
</dbReference>
<dbReference type="SUPFAM" id="SSF46785">
    <property type="entry name" value="Winged helix' DNA-binding domain"/>
    <property type="match status" value="1"/>
</dbReference>
<name>A0A174LH07_9FIRM</name>
<dbReference type="InterPro" id="IPR036388">
    <property type="entry name" value="WH-like_DNA-bd_sf"/>
</dbReference>
<dbReference type="InterPro" id="IPR051081">
    <property type="entry name" value="HTH_MetalResp_TranReg"/>
</dbReference>
<dbReference type="GO" id="GO:0003700">
    <property type="term" value="F:DNA-binding transcription factor activity"/>
    <property type="evidence" value="ECO:0007669"/>
    <property type="project" value="InterPro"/>
</dbReference>
<keyword evidence="3" id="KW-0804">Transcription</keyword>
<dbReference type="RefSeq" id="WP_055659842.1">
    <property type="nucleotide sequence ID" value="NZ_CABIXC010000022.1"/>
</dbReference>
<feature type="domain" description="HTH arsR-type" evidence="4">
    <location>
        <begin position="2"/>
        <end position="130"/>
    </location>
</feature>
<dbReference type="EMBL" id="CYZE01000022">
    <property type="protein sequence ID" value="CUP23482.1"/>
    <property type="molecule type" value="Genomic_DNA"/>
</dbReference>
<dbReference type="InterPro" id="IPR036390">
    <property type="entry name" value="WH_DNA-bd_sf"/>
</dbReference>
<dbReference type="Proteomes" id="UP000095651">
    <property type="component" value="Unassembled WGS sequence"/>
</dbReference>
<organism evidence="5 6">
    <name type="scientific">Hungatella hathewayi</name>
    <dbReference type="NCBI Taxonomy" id="154046"/>
    <lineage>
        <taxon>Bacteria</taxon>
        <taxon>Bacillati</taxon>
        <taxon>Bacillota</taxon>
        <taxon>Clostridia</taxon>
        <taxon>Lachnospirales</taxon>
        <taxon>Lachnospiraceae</taxon>
        <taxon>Hungatella</taxon>
    </lineage>
</organism>
<dbReference type="CDD" id="cd00090">
    <property type="entry name" value="HTH_ARSR"/>
    <property type="match status" value="1"/>
</dbReference>
<evidence type="ECO:0000256" key="1">
    <source>
        <dbReference type="ARBA" id="ARBA00023015"/>
    </source>
</evidence>
<proteinExistence type="predicted"/>
<protein>
    <submittedName>
        <fullName evidence="5">ArsR family transcriptional regulator</fullName>
    </submittedName>
</protein>
<reference evidence="5 6" key="1">
    <citation type="submission" date="2015-09" db="EMBL/GenBank/DDBJ databases">
        <authorList>
            <consortium name="Pathogen Informatics"/>
        </authorList>
    </citation>
    <scope>NUCLEOTIDE SEQUENCE [LARGE SCALE GENOMIC DNA]</scope>
    <source>
        <strain evidence="5 6">2789STDY5608850</strain>
    </source>
</reference>
<dbReference type="SMART" id="SM00418">
    <property type="entry name" value="HTH_ARSR"/>
    <property type="match status" value="1"/>
</dbReference>
<dbReference type="GO" id="GO:0003677">
    <property type="term" value="F:DNA binding"/>
    <property type="evidence" value="ECO:0007669"/>
    <property type="project" value="UniProtKB-KW"/>
</dbReference>
<sequence>MLEAGDFNKLFRDCMPLFIALGDEVRLSIIGVLASTGLYDDHETNIAASLEGYCLDGAHGMNVKEITEQTNLSRPAISHHLKILKDAGLVNVRREGTSNYYYLTIADSTKELRRLGTYLQELLSSAKERPSPMNAGNL</sequence>
<accession>A0A174LH07</accession>
<dbReference type="InterPro" id="IPR001845">
    <property type="entry name" value="HTH_ArsR_DNA-bd_dom"/>
</dbReference>
<dbReference type="PANTHER" id="PTHR33154:SF33">
    <property type="entry name" value="TRANSCRIPTIONAL REPRESSOR SDPR"/>
    <property type="match status" value="1"/>
</dbReference>
<dbReference type="PANTHER" id="PTHR33154">
    <property type="entry name" value="TRANSCRIPTIONAL REGULATOR, ARSR FAMILY"/>
    <property type="match status" value="1"/>
</dbReference>
<evidence type="ECO:0000259" key="4">
    <source>
        <dbReference type="PROSITE" id="PS50987"/>
    </source>
</evidence>